<gene>
    <name evidence="4" type="ORF">LQG66_00045</name>
</gene>
<dbReference type="Proteomes" id="UP001431010">
    <property type="component" value="Chromosome"/>
</dbReference>
<name>A0ABY3RBL2_9BRAD</name>
<keyword evidence="1 3" id="KW-0732">Signal</keyword>
<dbReference type="PANTHER" id="PTHR43037:SF1">
    <property type="entry name" value="BLL1128 PROTEIN"/>
    <property type="match status" value="1"/>
</dbReference>
<protein>
    <recommendedName>
        <fullName evidence="6">Polyhydroxybutyrate depolymerase</fullName>
    </recommendedName>
</protein>
<dbReference type="EMBL" id="CP088156">
    <property type="protein sequence ID" value="UFZ04760.1"/>
    <property type="molecule type" value="Genomic_DNA"/>
</dbReference>
<evidence type="ECO:0000256" key="2">
    <source>
        <dbReference type="ARBA" id="ARBA00022801"/>
    </source>
</evidence>
<feature type="chain" id="PRO_5045385527" description="Polyhydroxybutyrate depolymerase" evidence="3">
    <location>
        <begin position="25"/>
        <end position="297"/>
    </location>
</feature>
<feature type="signal peptide" evidence="3">
    <location>
        <begin position="1"/>
        <end position="24"/>
    </location>
</feature>
<evidence type="ECO:0008006" key="6">
    <source>
        <dbReference type="Google" id="ProtNLM"/>
    </source>
</evidence>
<accession>A0ABY3RBL2</accession>
<evidence type="ECO:0000313" key="5">
    <source>
        <dbReference type="Proteomes" id="UP001431010"/>
    </source>
</evidence>
<evidence type="ECO:0000256" key="1">
    <source>
        <dbReference type="ARBA" id="ARBA00022729"/>
    </source>
</evidence>
<evidence type="ECO:0000313" key="4">
    <source>
        <dbReference type="EMBL" id="UFZ04760.1"/>
    </source>
</evidence>
<sequence length="297" mass="31159">MTSRFLSAVVVVAAATLASVAAQAFDRDITIDTQDGPRHALVVQAGGGPHPTVIVLHGALGSGTGTARTTGFAEAAARRDFTAVFPDGLDRQWNDGRTGKAGGPDDVGFIRMLVRQLVADHVADPRRIYLAGISNGGMMSFRLACKAPELFAGIGTVIANMPEGIVPCAARPVPVVMINGTADPMVPYRGGEVGLRGGRGRVWSVDKTAEFFAQRAGCGSRSAEALPHRDFASGTTVTQITWRNCKVNGGVSLYRVEGGGHALPGRRALAPRLLGASNFDIESADIILEAFDLDRPL</sequence>
<reference evidence="4" key="1">
    <citation type="journal article" date="2024" name="Antonie Van Leeuwenhoek">
        <title>Bradyrhizobium ontarionense sp. nov., a novel bacterial symbiont isolated from Aeschynomene indica (Indian jointvetch), harbours photosynthesis, nitrogen fixation and nitrous oxide (N2O) reductase genes.</title>
        <authorList>
            <person name="Bromfield E.S.P."/>
            <person name="Cloutier S."/>
        </authorList>
    </citation>
    <scope>NUCLEOTIDE SEQUENCE</scope>
    <source>
        <strain evidence="4">A19</strain>
    </source>
</reference>
<organism evidence="4 5">
    <name type="scientific">Bradyrhizobium ontarionense</name>
    <dbReference type="NCBI Taxonomy" id="2898149"/>
    <lineage>
        <taxon>Bacteria</taxon>
        <taxon>Pseudomonadati</taxon>
        <taxon>Pseudomonadota</taxon>
        <taxon>Alphaproteobacteria</taxon>
        <taxon>Hyphomicrobiales</taxon>
        <taxon>Nitrobacteraceae</taxon>
        <taxon>Bradyrhizobium</taxon>
    </lineage>
</organism>
<dbReference type="SUPFAM" id="SSF53474">
    <property type="entry name" value="alpha/beta-Hydrolases"/>
    <property type="match status" value="1"/>
</dbReference>
<dbReference type="Pfam" id="PF10503">
    <property type="entry name" value="Esterase_PHB"/>
    <property type="match status" value="1"/>
</dbReference>
<dbReference type="Gene3D" id="3.40.50.1820">
    <property type="entry name" value="alpha/beta hydrolase"/>
    <property type="match status" value="1"/>
</dbReference>
<dbReference type="InterPro" id="IPR050955">
    <property type="entry name" value="Plant_Biomass_Hydrol_Est"/>
</dbReference>
<dbReference type="InterPro" id="IPR029058">
    <property type="entry name" value="AB_hydrolase_fold"/>
</dbReference>
<dbReference type="PANTHER" id="PTHR43037">
    <property type="entry name" value="UNNAMED PRODUCT-RELATED"/>
    <property type="match status" value="1"/>
</dbReference>
<evidence type="ECO:0000256" key="3">
    <source>
        <dbReference type="SAM" id="SignalP"/>
    </source>
</evidence>
<keyword evidence="2" id="KW-0378">Hydrolase</keyword>
<proteinExistence type="predicted"/>
<dbReference type="InterPro" id="IPR010126">
    <property type="entry name" value="Esterase_phb"/>
</dbReference>
<keyword evidence="5" id="KW-1185">Reference proteome</keyword>